<dbReference type="InterPro" id="IPR000965">
    <property type="entry name" value="GPR_dom"/>
</dbReference>
<organism evidence="9 10">
    <name type="scientific">Micrococcoides hystricis</name>
    <dbReference type="NCBI Taxonomy" id="1572761"/>
    <lineage>
        <taxon>Bacteria</taxon>
        <taxon>Bacillati</taxon>
        <taxon>Actinomycetota</taxon>
        <taxon>Actinomycetes</taxon>
        <taxon>Micrococcales</taxon>
        <taxon>Micrococcaceae</taxon>
        <taxon>Micrococcoides</taxon>
    </lineage>
</organism>
<keyword evidence="3 7" id="KW-0641">Proline biosynthesis</keyword>
<dbReference type="Gene3D" id="3.40.309.10">
    <property type="entry name" value="Aldehyde Dehydrogenase, Chain A, domain 2"/>
    <property type="match status" value="1"/>
</dbReference>
<name>A0ABV6P7R5_9MICC</name>
<dbReference type="NCBIfam" id="NF001221">
    <property type="entry name" value="PRK00197.1"/>
    <property type="match status" value="1"/>
</dbReference>
<comment type="caution">
    <text evidence="9">The sequence shown here is derived from an EMBL/GenBank/DDBJ whole genome shotgun (WGS) entry which is preliminary data.</text>
</comment>
<dbReference type="InterPro" id="IPR015590">
    <property type="entry name" value="Aldehyde_DH_dom"/>
</dbReference>
<dbReference type="HAMAP" id="MF_00412">
    <property type="entry name" value="ProA"/>
    <property type="match status" value="1"/>
</dbReference>
<dbReference type="RefSeq" id="WP_377457810.1">
    <property type="nucleotide sequence ID" value="NZ_JBHLUB010000001.1"/>
</dbReference>
<dbReference type="PANTHER" id="PTHR11063:SF8">
    <property type="entry name" value="DELTA-1-PYRROLINE-5-CARBOXYLATE SYNTHASE"/>
    <property type="match status" value="1"/>
</dbReference>
<dbReference type="InterPro" id="IPR016163">
    <property type="entry name" value="Ald_DH_C"/>
</dbReference>
<evidence type="ECO:0000256" key="4">
    <source>
        <dbReference type="ARBA" id="ARBA00022857"/>
    </source>
</evidence>
<comment type="function">
    <text evidence="7">Catalyzes the NADPH-dependent reduction of L-glutamate 5-phosphate into L-glutamate 5-semialdehyde and phosphate. The product spontaneously undergoes cyclization to form 1-pyrroline-5-carboxylate.</text>
</comment>
<gene>
    <name evidence="7" type="primary">proA</name>
    <name evidence="9" type="ORF">ACFFFR_02065</name>
</gene>
<dbReference type="PROSITE" id="PS01223">
    <property type="entry name" value="PROA"/>
    <property type="match status" value="1"/>
</dbReference>
<evidence type="ECO:0000313" key="10">
    <source>
        <dbReference type="Proteomes" id="UP001589862"/>
    </source>
</evidence>
<dbReference type="CDD" id="cd07079">
    <property type="entry name" value="ALDH_F18-19_ProA-GPR"/>
    <property type="match status" value="1"/>
</dbReference>
<dbReference type="Proteomes" id="UP001589862">
    <property type="component" value="Unassembled WGS sequence"/>
</dbReference>
<dbReference type="InterPro" id="IPR020593">
    <property type="entry name" value="G-glutamylP_reductase_CS"/>
</dbReference>
<comment type="catalytic activity">
    <reaction evidence="6 7">
        <text>L-glutamate 5-semialdehyde + phosphate + NADP(+) = L-glutamyl 5-phosphate + NADPH + H(+)</text>
        <dbReference type="Rhea" id="RHEA:19541"/>
        <dbReference type="ChEBI" id="CHEBI:15378"/>
        <dbReference type="ChEBI" id="CHEBI:43474"/>
        <dbReference type="ChEBI" id="CHEBI:57783"/>
        <dbReference type="ChEBI" id="CHEBI:58066"/>
        <dbReference type="ChEBI" id="CHEBI:58274"/>
        <dbReference type="ChEBI" id="CHEBI:58349"/>
        <dbReference type="EC" id="1.2.1.41"/>
    </reaction>
</comment>
<evidence type="ECO:0000256" key="1">
    <source>
        <dbReference type="ARBA" id="ARBA00004985"/>
    </source>
</evidence>
<dbReference type="EC" id="1.2.1.41" evidence="7"/>
<keyword evidence="4 7" id="KW-0521">NADP</keyword>
<dbReference type="PANTHER" id="PTHR11063">
    <property type="entry name" value="GLUTAMATE SEMIALDEHYDE DEHYDROGENASE"/>
    <property type="match status" value="1"/>
</dbReference>
<comment type="pathway">
    <text evidence="1 7">Amino-acid biosynthesis; L-proline biosynthesis; L-glutamate 5-semialdehyde from L-glutamate: step 2/2.</text>
</comment>
<keyword evidence="5 7" id="KW-0560">Oxidoreductase</keyword>
<dbReference type="InterPro" id="IPR016162">
    <property type="entry name" value="Ald_DH_N"/>
</dbReference>
<feature type="domain" description="Aldehyde dehydrogenase" evidence="8">
    <location>
        <begin position="16"/>
        <end position="289"/>
    </location>
</feature>
<evidence type="ECO:0000256" key="7">
    <source>
        <dbReference type="HAMAP-Rule" id="MF_00412"/>
    </source>
</evidence>
<dbReference type="InterPro" id="IPR012134">
    <property type="entry name" value="Glu-5-SA_DH"/>
</dbReference>
<evidence type="ECO:0000256" key="3">
    <source>
        <dbReference type="ARBA" id="ARBA00022650"/>
    </source>
</evidence>
<comment type="subcellular location">
    <subcellularLocation>
        <location evidence="7">Cytoplasm</location>
    </subcellularLocation>
</comment>
<dbReference type="PIRSF" id="PIRSF000151">
    <property type="entry name" value="GPR"/>
    <property type="match status" value="1"/>
</dbReference>
<evidence type="ECO:0000256" key="6">
    <source>
        <dbReference type="ARBA" id="ARBA00049024"/>
    </source>
</evidence>
<keyword evidence="2 7" id="KW-0028">Amino-acid biosynthesis</keyword>
<evidence type="ECO:0000256" key="5">
    <source>
        <dbReference type="ARBA" id="ARBA00023002"/>
    </source>
</evidence>
<dbReference type="GO" id="GO:0004350">
    <property type="term" value="F:glutamate-5-semialdehyde dehydrogenase activity"/>
    <property type="evidence" value="ECO:0007669"/>
    <property type="project" value="UniProtKB-EC"/>
</dbReference>
<reference evidence="9 10" key="1">
    <citation type="submission" date="2024-09" db="EMBL/GenBank/DDBJ databases">
        <authorList>
            <person name="Sun Q."/>
            <person name="Mori K."/>
        </authorList>
    </citation>
    <scope>NUCLEOTIDE SEQUENCE [LARGE SCALE GENOMIC DNA]</scope>
    <source>
        <strain evidence="9 10">NCAIM B.02604</strain>
    </source>
</reference>
<dbReference type="EMBL" id="JBHLUB010000001">
    <property type="protein sequence ID" value="MFC0581176.1"/>
    <property type="molecule type" value="Genomic_DNA"/>
</dbReference>
<proteinExistence type="inferred from homology"/>
<dbReference type="SUPFAM" id="SSF53720">
    <property type="entry name" value="ALDH-like"/>
    <property type="match status" value="1"/>
</dbReference>
<dbReference type="Gene3D" id="3.40.605.10">
    <property type="entry name" value="Aldehyde Dehydrogenase, Chain A, domain 1"/>
    <property type="match status" value="1"/>
</dbReference>
<keyword evidence="10" id="KW-1185">Reference proteome</keyword>
<accession>A0ABV6P7R5</accession>
<dbReference type="InterPro" id="IPR016161">
    <property type="entry name" value="Ald_DH/histidinol_DH"/>
</dbReference>
<comment type="similarity">
    <text evidence="7">Belongs to the gamma-glutamyl phosphate reductase family.</text>
</comment>
<evidence type="ECO:0000313" key="9">
    <source>
        <dbReference type="EMBL" id="MFC0581176.1"/>
    </source>
</evidence>
<protein>
    <recommendedName>
        <fullName evidence="7">Gamma-glutamyl phosphate reductase</fullName>
        <shortName evidence="7">GPR</shortName>
        <ecNumber evidence="7">1.2.1.41</ecNumber>
    </recommendedName>
    <alternativeName>
        <fullName evidence="7">Glutamate-5-semialdehyde dehydrogenase</fullName>
    </alternativeName>
    <alternativeName>
        <fullName evidence="7">Glutamyl-gamma-semialdehyde dehydrogenase</fullName>
        <shortName evidence="7">GSA dehydrogenase</shortName>
    </alternativeName>
</protein>
<evidence type="ECO:0000256" key="2">
    <source>
        <dbReference type="ARBA" id="ARBA00022605"/>
    </source>
</evidence>
<keyword evidence="7" id="KW-0963">Cytoplasm</keyword>
<dbReference type="NCBIfam" id="TIGR00407">
    <property type="entry name" value="proA"/>
    <property type="match status" value="1"/>
</dbReference>
<sequence>MSNEPSQQVLNAVFTLAEEAKEASRTLAGATRDTKDAALAAIAESLRSNAAEIIQGNGLDLEAGRNNGTSEAMLDRLALNEDRLEALAGALEEVMALPDPVGLIKRGSTLPNGIRLSQIHVPLGVVGAIYEARPNVTVDIAGLCLKSGNAVMLRGGTAAENTNEILVRLMREALETVGLPANLIQTVDPYGREGANALMRARGLVDVLIPRGGHALIQNVVTNAKVPVIETGEGLVHVYVDAAANPELAASVVLNAKTHRTSVCNAAETLLLHKDAAANPDVLAALAEAGVRFHADERATELLKAANATDVSAATDVDWETEYLDMDLAVKVVDSLDEALEHIRKYSTGHTEAIITDSNAAAERFIREVDAATVNVNASTRFTDGGEFGLGAEVGISTQKMHARGPMGLTELTTTKWVVRGDGQIR</sequence>
<evidence type="ECO:0000259" key="8">
    <source>
        <dbReference type="Pfam" id="PF00171"/>
    </source>
</evidence>
<dbReference type="Pfam" id="PF00171">
    <property type="entry name" value="Aldedh"/>
    <property type="match status" value="1"/>
</dbReference>